<dbReference type="EMBL" id="CAJVRM010000518">
    <property type="protein sequence ID" value="CAG8981781.1"/>
    <property type="molecule type" value="Genomic_DNA"/>
</dbReference>
<dbReference type="Proteomes" id="UP000701801">
    <property type="component" value="Unassembled WGS sequence"/>
</dbReference>
<organism evidence="1 2">
    <name type="scientific">Hymenoscyphus albidus</name>
    <dbReference type="NCBI Taxonomy" id="595503"/>
    <lineage>
        <taxon>Eukaryota</taxon>
        <taxon>Fungi</taxon>
        <taxon>Dikarya</taxon>
        <taxon>Ascomycota</taxon>
        <taxon>Pezizomycotina</taxon>
        <taxon>Leotiomycetes</taxon>
        <taxon>Helotiales</taxon>
        <taxon>Helotiaceae</taxon>
        <taxon>Hymenoscyphus</taxon>
    </lineage>
</organism>
<comment type="caution">
    <text evidence="1">The sequence shown here is derived from an EMBL/GenBank/DDBJ whole genome shotgun (WGS) entry which is preliminary data.</text>
</comment>
<sequence>MGFELSFGALFTEPKVWFRAGVDILWFSSGDGSKVVRNGADEREPGGSTEGLEECKRFIQVVTLVDPHSLSKVRHLAVEDGFFGSYMQDLSSSAARTQGCGVLDEDWRMLQFWESIKRKFAGLEEVTFYLGSGEGVKMDRGGRRPSFPGLFLPVEWLRERECKERIRRLQERLENAVGFVGRQGIGGDGFDKWTAPRWRIEEEETGWGAG</sequence>
<keyword evidence="2" id="KW-1185">Reference proteome</keyword>
<proteinExistence type="predicted"/>
<accession>A0A9N9QBY5</accession>
<dbReference type="AlphaFoldDB" id="A0A9N9QBY5"/>
<gene>
    <name evidence="1" type="ORF">HYALB_00004723</name>
</gene>
<protein>
    <submittedName>
        <fullName evidence="1">Uncharacterized protein</fullName>
    </submittedName>
</protein>
<evidence type="ECO:0000313" key="2">
    <source>
        <dbReference type="Proteomes" id="UP000701801"/>
    </source>
</evidence>
<dbReference type="OrthoDB" id="3557569at2759"/>
<name>A0A9N9QBY5_9HELO</name>
<evidence type="ECO:0000313" key="1">
    <source>
        <dbReference type="EMBL" id="CAG8981781.1"/>
    </source>
</evidence>
<reference evidence="1" key="1">
    <citation type="submission" date="2021-07" db="EMBL/GenBank/DDBJ databases">
        <authorList>
            <person name="Durling M."/>
        </authorList>
    </citation>
    <scope>NUCLEOTIDE SEQUENCE</scope>
</reference>